<dbReference type="SUPFAM" id="SSF160419">
    <property type="entry name" value="YdfO-like"/>
    <property type="match status" value="1"/>
</dbReference>
<gene>
    <name evidence="1" type="ORF">ACFFLS_12665</name>
</gene>
<dbReference type="PROSITE" id="PS51257">
    <property type="entry name" value="PROKAR_LIPOPROTEIN"/>
    <property type="match status" value="1"/>
</dbReference>
<keyword evidence="2" id="KW-1185">Reference proteome</keyword>
<dbReference type="InterPro" id="IPR036696">
    <property type="entry name" value="YdfO-like_sf"/>
</dbReference>
<protein>
    <submittedName>
        <fullName evidence="1">DUF1398 domain-containing protein</fullName>
    </submittedName>
</protein>
<evidence type="ECO:0000313" key="1">
    <source>
        <dbReference type="EMBL" id="MFC0077894.1"/>
    </source>
</evidence>
<accession>A0ABV6BV42</accession>
<dbReference type="RefSeq" id="WP_379686436.1">
    <property type="nucleotide sequence ID" value="NZ_JBHLYW010000009.1"/>
</dbReference>
<dbReference type="InterPro" id="IPR009833">
    <property type="entry name" value="DUF1398"/>
</dbReference>
<evidence type="ECO:0000313" key="2">
    <source>
        <dbReference type="Proteomes" id="UP001589734"/>
    </source>
</evidence>
<comment type="caution">
    <text evidence="1">The sequence shown here is derived from an EMBL/GenBank/DDBJ whole genome shotgun (WGS) entry which is preliminary data.</text>
</comment>
<dbReference type="Gene3D" id="3.30.1810.10">
    <property type="entry name" value="YdfO-like"/>
    <property type="match status" value="1"/>
</dbReference>
<name>A0ABV6BV42_9FLAO</name>
<dbReference type="Pfam" id="PF07166">
    <property type="entry name" value="DUF1398"/>
    <property type="match status" value="1"/>
</dbReference>
<organism evidence="1 2">
    <name type="scientific">Flavobacterium procerum</name>
    <dbReference type="NCBI Taxonomy" id="1455569"/>
    <lineage>
        <taxon>Bacteria</taxon>
        <taxon>Pseudomonadati</taxon>
        <taxon>Bacteroidota</taxon>
        <taxon>Flavobacteriia</taxon>
        <taxon>Flavobacteriales</taxon>
        <taxon>Flavobacteriaceae</taxon>
        <taxon>Flavobacterium</taxon>
    </lineage>
</organism>
<reference evidence="1 2" key="1">
    <citation type="submission" date="2024-09" db="EMBL/GenBank/DDBJ databases">
        <authorList>
            <person name="Sun Q."/>
            <person name="Mori K."/>
        </authorList>
    </citation>
    <scope>NUCLEOTIDE SEQUENCE [LARGE SCALE GENOMIC DNA]</scope>
    <source>
        <strain evidence="1 2">CGMCC 1.12926</strain>
    </source>
</reference>
<proteinExistence type="predicted"/>
<sequence length="163" mass="18473">MVKLILRSTVILSSVAIMIACNSTKRLTIKKQEKMFIVEQVKTAHSKVKSGADFPAYIQDIKKLGVTYYETFVTDGHTDYYGINNYKTSSIASYNPLIIAQVSNMEQFNTDIKAHQQGKTDYPTFCRDCAKSGIEKWAVCMEKMTCTYFDKAGNEILIEQIPK</sequence>
<dbReference type="Proteomes" id="UP001589734">
    <property type="component" value="Unassembled WGS sequence"/>
</dbReference>
<dbReference type="EMBL" id="JBHLYW010000009">
    <property type="protein sequence ID" value="MFC0077894.1"/>
    <property type="molecule type" value="Genomic_DNA"/>
</dbReference>